<keyword evidence="8 10" id="KW-0472">Membrane</keyword>
<keyword evidence="2" id="KW-0813">Transport</keyword>
<evidence type="ECO:0000313" key="11">
    <source>
        <dbReference type="EMBL" id="OUD09262.1"/>
    </source>
</evidence>
<feature type="transmembrane region" description="Helical" evidence="10">
    <location>
        <begin position="354"/>
        <end position="372"/>
    </location>
</feature>
<feature type="transmembrane region" description="Helical" evidence="10">
    <location>
        <begin position="93"/>
        <end position="111"/>
    </location>
</feature>
<evidence type="ECO:0000256" key="1">
    <source>
        <dbReference type="ARBA" id="ARBA00004429"/>
    </source>
</evidence>
<evidence type="ECO:0000256" key="4">
    <source>
        <dbReference type="ARBA" id="ARBA00022475"/>
    </source>
</evidence>
<evidence type="ECO:0000313" key="12">
    <source>
        <dbReference type="Proteomes" id="UP000194664"/>
    </source>
</evidence>
<dbReference type="OrthoDB" id="9780160at2"/>
<feature type="transmembrane region" description="Helical" evidence="10">
    <location>
        <begin position="161"/>
        <end position="180"/>
    </location>
</feature>
<evidence type="ECO:0000256" key="8">
    <source>
        <dbReference type="ARBA" id="ARBA00023136"/>
    </source>
</evidence>
<reference evidence="11 12" key="1">
    <citation type="submission" date="2016-12" db="EMBL/GenBank/DDBJ databases">
        <title>The draft genome sequence of HSLHS2.</title>
        <authorList>
            <person name="Hu D."/>
            <person name="Wang L."/>
            <person name="Shao Z."/>
        </authorList>
    </citation>
    <scope>NUCLEOTIDE SEQUENCE [LARGE SCALE GENOMIC DNA]</scope>
    <source>
        <strain evidence="11">MCCC 1A06712</strain>
    </source>
</reference>
<accession>A0A251WY06</accession>
<gene>
    <name evidence="11" type="ORF">BVC71_11235</name>
</gene>
<feature type="transmembrane region" description="Helical" evidence="10">
    <location>
        <begin position="46"/>
        <end position="72"/>
    </location>
</feature>
<dbReference type="InterPro" id="IPR048279">
    <property type="entry name" value="MdtK-like"/>
</dbReference>
<keyword evidence="4" id="KW-1003">Cell membrane</keyword>
<organism evidence="11 12">
    <name type="scientific">Marivivens niveibacter</name>
    <dbReference type="NCBI Taxonomy" id="1930667"/>
    <lineage>
        <taxon>Bacteria</taxon>
        <taxon>Pseudomonadati</taxon>
        <taxon>Pseudomonadota</taxon>
        <taxon>Alphaproteobacteria</taxon>
        <taxon>Rhodobacterales</taxon>
        <taxon>Paracoccaceae</taxon>
        <taxon>Marivivens group</taxon>
        <taxon>Marivivens</taxon>
    </lineage>
</organism>
<keyword evidence="12" id="KW-1185">Reference proteome</keyword>
<evidence type="ECO:0000256" key="10">
    <source>
        <dbReference type="SAM" id="Phobius"/>
    </source>
</evidence>
<dbReference type="Pfam" id="PF01554">
    <property type="entry name" value="MatE"/>
    <property type="match status" value="2"/>
</dbReference>
<evidence type="ECO:0000256" key="6">
    <source>
        <dbReference type="ARBA" id="ARBA00022989"/>
    </source>
</evidence>
<name>A0A251WY06_9RHOB</name>
<sequence length="450" mass="48432">MNNKMTIRGDMLPLIKLGLPLVGSSVAGFLIHMTDTMMLGWYDVTALAAVTLATSAWFVVFMLGAGFGFAVVPLVASAHAAGDETRARRVTRMAFWLSILYFALVMPLFWWSGPLFRMIGQEEIISAEAQLYLRIAAFGTAPALLTMVLRSYLSALQYTAVLLLVTLGGVVVNAVLNYTLIFGNLGLPEMGIRGAAVASIIVEGGTMLVLGIYAHAKMPEIHLYQRIWKPDWEAFLQVLRMGIPIGLTSVAEGGLFSASAVMMGWIGEIELAGHGIALQLAALAFMFHVGMSQAATIRAGGAYGRKDELELRRTAWASITIALSFGVLVIITFLSVPDFLVGLFVDVNDPERDAVIAVGATLLVYATLFQFVDAGQIVAVSLLRGVHDTTVPMWLATISYWIIGLPASYVFAFVIGWGASGLWLGLVVGLAMAALTLMTRFWTKGVKIGA</sequence>
<feature type="transmembrane region" description="Helical" evidence="10">
    <location>
        <begin position="315"/>
        <end position="334"/>
    </location>
</feature>
<feature type="transmembrane region" description="Helical" evidence="10">
    <location>
        <begin position="421"/>
        <end position="442"/>
    </location>
</feature>
<dbReference type="InterPro" id="IPR050222">
    <property type="entry name" value="MATE_MdtK"/>
</dbReference>
<feature type="transmembrane region" description="Helical" evidence="10">
    <location>
        <begin position="276"/>
        <end position="295"/>
    </location>
</feature>
<dbReference type="EMBL" id="MSPP01000003">
    <property type="protein sequence ID" value="OUD09262.1"/>
    <property type="molecule type" value="Genomic_DNA"/>
</dbReference>
<dbReference type="PIRSF" id="PIRSF006603">
    <property type="entry name" value="DinF"/>
    <property type="match status" value="1"/>
</dbReference>
<protein>
    <recommendedName>
        <fullName evidence="9">Multidrug-efflux transporter</fullName>
    </recommendedName>
</protein>
<dbReference type="GO" id="GO:0005886">
    <property type="term" value="C:plasma membrane"/>
    <property type="evidence" value="ECO:0007669"/>
    <property type="project" value="UniProtKB-SubCell"/>
</dbReference>
<dbReference type="CDD" id="cd13131">
    <property type="entry name" value="MATE_NorM_like"/>
    <property type="match status" value="1"/>
</dbReference>
<comment type="subcellular location">
    <subcellularLocation>
        <location evidence="1">Cell inner membrane</location>
        <topology evidence="1">Multi-pass membrane protein</topology>
    </subcellularLocation>
</comment>
<feature type="transmembrane region" description="Helical" evidence="10">
    <location>
        <begin position="393"/>
        <end position="415"/>
    </location>
</feature>
<keyword evidence="3" id="KW-0050">Antiport</keyword>
<dbReference type="Proteomes" id="UP000194664">
    <property type="component" value="Unassembled WGS sequence"/>
</dbReference>
<dbReference type="RefSeq" id="WP_086451735.1">
    <property type="nucleotide sequence ID" value="NZ_MSPP01000003.1"/>
</dbReference>
<keyword evidence="6 10" id="KW-1133">Transmembrane helix</keyword>
<feature type="transmembrane region" description="Helical" evidence="10">
    <location>
        <begin position="192"/>
        <end position="213"/>
    </location>
</feature>
<proteinExistence type="predicted"/>
<evidence type="ECO:0000256" key="5">
    <source>
        <dbReference type="ARBA" id="ARBA00022692"/>
    </source>
</evidence>
<dbReference type="GO" id="GO:0042910">
    <property type="term" value="F:xenobiotic transmembrane transporter activity"/>
    <property type="evidence" value="ECO:0007669"/>
    <property type="project" value="InterPro"/>
</dbReference>
<evidence type="ECO:0000256" key="7">
    <source>
        <dbReference type="ARBA" id="ARBA00023065"/>
    </source>
</evidence>
<feature type="transmembrane region" description="Helical" evidence="10">
    <location>
        <begin position="131"/>
        <end position="149"/>
    </location>
</feature>
<comment type="caution">
    <text evidence="11">The sequence shown here is derived from an EMBL/GenBank/DDBJ whole genome shotgun (WGS) entry which is preliminary data.</text>
</comment>
<evidence type="ECO:0000256" key="2">
    <source>
        <dbReference type="ARBA" id="ARBA00022448"/>
    </source>
</evidence>
<dbReference type="GO" id="GO:0015297">
    <property type="term" value="F:antiporter activity"/>
    <property type="evidence" value="ECO:0007669"/>
    <property type="project" value="UniProtKB-KW"/>
</dbReference>
<dbReference type="PANTHER" id="PTHR43298">
    <property type="entry name" value="MULTIDRUG RESISTANCE PROTEIN NORM-RELATED"/>
    <property type="match status" value="1"/>
</dbReference>
<evidence type="ECO:0000256" key="3">
    <source>
        <dbReference type="ARBA" id="ARBA00022449"/>
    </source>
</evidence>
<dbReference type="PANTHER" id="PTHR43298:SF2">
    <property type="entry name" value="FMN_FAD EXPORTER YEEO-RELATED"/>
    <property type="match status" value="1"/>
</dbReference>
<dbReference type="GO" id="GO:0006811">
    <property type="term" value="P:monoatomic ion transport"/>
    <property type="evidence" value="ECO:0007669"/>
    <property type="project" value="UniProtKB-KW"/>
</dbReference>
<keyword evidence="5 10" id="KW-0812">Transmembrane</keyword>
<dbReference type="NCBIfam" id="TIGR00797">
    <property type="entry name" value="matE"/>
    <property type="match status" value="1"/>
</dbReference>
<feature type="transmembrane region" description="Helical" evidence="10">
    <location>
        <begin position="234"/>
        <end position="256"/>
    </location>
</feature>
<evidence type="ECO:0000256" key="9">
    <source>
        <dbReference type="ARBA" id="ARBA00031636"/>
    </source>
</evidence>
<dbReference type="InterPro" id="IPR002528">
    <property type="entry name" value="MATE_fam"/>
</dbReference>
<dbReference type="AlphaFoldDB" id="A0A251WY06"/>
<feature type="transmembrane region" description="Helical" evidence="10">
    <location>
        <begin position="12"/>
        <end position="34"/>
    </location>
</feature>
<keyword evidence="7" id="KW-0406">Ion transport</keyword>